<dbReference type="Gene3D" id="2.40.40.20">
    <property type="match status" value="1"/>
</dbReference>
<dbReference type="EC" id="2.7.7.6" evidence="9"/>
<evidence type="ECO:0000256" key="4">
    <source>
        <dbReference type="ARBA" id="ARBA00022679"/>
    </source>
</evidence>
<dbReference type="SUPFAM" id="SSF64484">
    <property type="entry name" value="beta and beta-prime subunits of DNA dependent RNA-polymerase"/>
    <property type="match status" value="1"/>
</dbReference>
<dbReference type="GO" id="GO:0046872">
    <property type="term" value="F:metal ion binding"/>
    <property type="evidence" value="ECO:0007669"/>
    <property type="project" value="UniProtKB-KW"/>
</dbReference>
<evidence type="ECO:0000256" key="5">
    <source>
        <dbReference type="ARBA" id="ARBA00022695"/>
    </source>
</evidence>
<dbReference type="GO" id="GO:0006351">
    <property type="term" value="P:DNA-templated transcription"/>
    <property type="evidence" value="ECO:0007669"/>
    <property type="project" value="InterPro"/>
</dbReference>
<evidence type="ECO:0000256" key="8">
    <source>
        <dbReference type="ARBA" id="ARBA00048552"/>
    </source>
</evidence>
<evidence type="ECO:0000313" key="12">
    <source>
        <dbReference type="EMBL" id="CAI8010771.1"/>
    </source>
</evidence>
<sequence length="1412" mass="157282">MSNQIQEQTTQSGNPNNFDAISIRIASPEHIKEWSKNTACHQRTSGCATSNCACGEVRKPETINYRTFRPERDGLFCEAIFGPQKDWECGCGKYKRIKHKGVICDRCGVEVTQQKVRRERMGYIELAAPVSHIWFFKGLPSRIGLFLDLPFRDIERVIYFESFIVLEVNDPDCGLEVRQLLTEEEYTEYQDKFPDSFRAGMGADAIRELLEQIDLDQEIGTLRAELEATASKQKSRKLSKRLKLVMGFKKSGNLPHWMILTVIPVIPPDLRPLVALDGGRFATSDLNDLYRRVINRNNRLKRLMELRAPEVIIRNEKRMLQEAVDALLDNGRHGRMVRGPGNRPLKSLSDMLKGKPGRFRQNLLGKRVDYSGRTVIVVGPELQLHQCGLPKKMALELFKPFIIHKLQAKGYAHTIKRAKNMAEQVSPEVWEVLEEVIDEHPVLLNRAPTLHRLGIQAFQPVLVEGKAIRVNPLVCEAFNADFDGDQMAVHVPLSVEAQVEAKLLMMATRNLLKPAHGGAIAVPNRDVAMGCSFLTKAVPEEEWEKVCKVPTPRTYQDTEEIILAHDCGALGLHDPVKLYFGGAEQPIETTVGRVIFNQAIPAKTQQMLPFVNQEMSSRDLSDLVSRAFEELGNRQTVAFIDDLKRLGFHYATLGGLSIAMQDMIIPHQKSELIREARKRVEQIEADYQRGDMGMSEGERYNKVIDVWHQLVGQIETALFDGLERGRDDEVEGFNPVHIMVDSGAISRSKRDSIRQLAGLRGLMAKPSGEIIEQPIESCFHEGLSVLEYFISTHGARKGLADTAIKTASSGYLTRKLVDVAQDVMITTIDCGTLGGITKTTDEEDQAPLSERIFGRTAADDIIDLSTGEVLVSKDELITQQAAKQVEAVGIPEVRVRSVLTCEARYGACAKCYGTDLTSNHLVDVGEAIGIIAAQSIGEPGTQLTMRTFHTGGTVSGGGSQSRIEARHDGTVQYYNVRFIERPETERVVLSRNAQIHIIDGNGYTVERHTTDVGARLYVEDGQTVTKGTLLLEWDPYQVPILTEHAGRVVFKNIDKGKTAREERTSGSAEWVIIEHRGEDQPQIEIQNDAGEVLISYQMPTGAYLSVPVKELEENETVLEPAKEQVEQGAVLARLPREKGQSRDIVTGLPRVTELFEARRPKDTAVISKIEGVVELESASRGVRILRVVEGDFQESHRIPQGKHLIVQNTDRVDAGERLTDGPINPHDILEVKGEEAVQNYLVNEVQDVYRTQGERINDKHIEVIVRQMLGKVRIENSGGTEFLEEEEIERTAFNRANRQVVENGGQAATAESILQGITKASLSTESFISAASFQQTTNVLTRASVVGKRDRLVGLKENVIMGHLIPAGTGVSKFRKIRAFPAGEAQLESDGDSQQPEFTDSLSSQVDEPAAD</sequence>
<accession>A0AA35RHH5</accession>
<evidence type="ECO:0000256" key="9">
    <source>
        <dbReference type="RuleBase" id="RU004279"/>
    </source>
</evidence>
<dbReference type="CDD" id="cd02655">
    <property type="entry name" value="RNAP_beta'_C"/>
    <property type="match status" value="1"/>
</dbReference>
<comment type="caution">
    <text evidence="12">The sequence shown here is derived from an EMBL/GenBank/DDBJ whole genome shotgun (WGS) entry which is preliminary data.</text>
</comment>
<evidence type="ECO:0000256" key="10">
    <source>
        <dbReference type="SAM" id="MobiDB-lite"/>
    </source>
</evidence>
<evidence type="ECO:0000259" key="11">
    <source>
        <dbReference type="SMART" id="SM00663"/>
    </source>
</evidence>
<dbReference type="NCBIfam" id="TIGR02386">
    <property type="entry name" value="rpoC_TIGR"/>
    <property type="match status" value="1"/>
</dbReference>
<keyword evidence="13" id="KW-1185">Reference proteome</keyword>
<keyword evidence="3 9" id="KW-0240">DNA-directed RNA polymerase</keyword>
<dbReference type="Pfam" id="PF04983">
    <property type="entry name" value="RNA_pol_Rpb1_3"/>
    <property type="match status" value="1"/>
</dbReference>
<evidence type="ECO:0000256" key="3">
    <source>
        <dbReference type="ARBA" id="ARBA00022478"/>
    </source>
</evidence>
<dbReference type="InterPro" id="IPR038120">
    <property type="entry name" value="Rpb1_funnel_sf"/>
</dbReference>
<dbReference type="Pfam" id="PF04998">
    <property type="entry name" value="RNA_pol_Rpb1_5"/>
    <property type="match status" value="1"/>
</dbReference>
<organism evidence="12 13">
    <name type="scientific">Geodia barretti</name>
    <name type="common">Barrett's horny sponge</name>
    <dbReference type="NCBI Taxonomy" id="519541"/>
    <lineage>
        <taxon>Eukaryota</taxon>
        <taxon>Metazoa</taxon>
        <taxon>Porifera</taxon>
        <taxon>Demospongiae</taxon>
        <taxon>Heteroscleromorpha</taxon>
        <taxon>Tetractinellida</taxon>
        <taxon>Astrophorina</taxon>
        <taxon>Geodiidae</taxon>
        <taxon>Geodia</taxon>
    </lineage>
</organism>
<dbReference type="Gene3D" id="4.10.860.120">
    <property type="entry name" value="RNA polymerase II, clamp domain"/>
    <property type="match status" value="1"/>
</dbReference>
<dbReference type="PANTHER" id="PTHR19376:SF54">
    <property type="entry name" value="DNA-DIRECTED RNA POLYMERASE SUBUNIT BETA"/>
    <property type="match status" value="1"/>
</dbReference>
<dbReference type="Pfam" id="PF05000">
    <property type="entry name" value="RNA_pol_Rpb1_4"/>
    <property type="match status" value="1"/>
</dbReference>
<keyword evidence="4 9" id="KW-0808">Transferase</keyword>
<evidence type="ECO:0000256" key="7">
    <source>
        <dbReference type="ARBA" id="ARBA00023163"/>
    </source>
</evidence>
<dbReference type="CDD" id="cd01609">
    <property type="entry name" value="RNAP_beta'_N"/>
    <property type="match status" value="1"/>
</dbReference>
<dbReference type="InterPro" id="IPR007083">
    <property type="entry name" value="RNA_pol_Rpb1_4"/>
</dbReference>
<dbReference type="GO" id="GO:0031981">
    <property type="term" value="C:nuclear lumen"/>
    <property type="evidence" value="ECO:0007669"/>
    <property type="project" value="UniProtKB-ARBA"/>
</dbReference>
<dbReference type="PANTHER" id="PTHR19376">
    <property type="entry name" value="DNA-DIRECTED RNA POLYMERASE"/>
    <property type="match status" value="1"/>
</dbReference>
<proteinExistence type="inferred from homology"/>
<dbReference type="InterPro" id="IPR006592">
    <property type="entry name" value="RNA_pol_N"/>
</dbReference>
<comment type="catalytic activity">
    <reaction evidence="8 9">
        <text>RNA(n) + a ribonucleoside 5'-triphosphate = RNA(n+1) + diphosphate</text>
        <dbReference type="Rhea" id="RHEA:21248"/>
        <dbReference type="Rhea" id="RHEA-COMP:14527"/>
        <dbReference type="Rhea" id="RHEA-COMP:17342"/>
        <dbReference type="ChEBI" id="CHEBI:33019"/>
        <dbReference type="ChEBI" id="CHEBI:61557"/>
        <dbReference type="ChEBI" id="CHEBI:140395"/>
        <dbReference type="EC" id="2.7.7.6"/>
    </reaction>
</comment>
<dbReference type="InterPro" id="IPR044893">
    <property type="entry name" value="RNA_pol_Rpb1_clamp_domain"/>
</dbReference>
<dbReference type="InterPro" id="IPR042102">
    <property type="entry name" value="RNA_pol_Rpb1_3_sf"/>
</dbReference>
<comment type="function">
    <text evidence="1 9">DNA-dependent RNA polymerase catalyzes the transcription of DNA into RNA using the four ribonucleoside triphosphates as substrates.</text>
</comment>
<name>A0AA35RHH5_GEOBA</name>
<dbReference type="GO" id="GO:0000428">
    <property type="term" value="C:DNA-directed RNA polymerase complex"/>
    <property type="evidence" value="ECO:0007669"/>
    <property type="project" value="UniProtKB-KW"/>
</dbReference>
<dbReference type="InterPro" id="IPR007066">
    <property type="entry name" value="RNA_pol_Rpb1_3"/>
</dbReference>
<dbReference type="GO" id="GO:0003677">
    <property type="term" value="F:DNA binding"/>
    <property type="evidence" value="ECO:0007669"/>
    <property type="project" value="InterPro"/>
</dbReference>
<feature type="compositionally biased region" description="Polar residues" evidence="10">
    <location>
        <begin position="1392"/>
        <end position="1406"/>
    </location>
</feature>
<dbReference type="GO" id="GO:0003899">
    <property type="term" value="F:DNA-directed RNA polymerase activity"/>
    <property type="evidence" value="ECO:0007669"/>
    <property type="project" value="UniProtKB-EC"/>
</dbReference>
<dbReference type="Gene3D" id="1.10.150.390">
    <property type="match status" value="1"/>
</dbReference>
<dbReference type="Gene3D" id="1.10.274.100">
    <property type="entry name" value="RNA polymerase Rpb1, domain 3"/>
    <property type="match status" value="2"/>
</dbReference>
<gene>
    <name evidence="12" type="ORF">GBAR_LOCUS7070</name>
</gene>
<dbReference type="Gene3D" id="1.10.132.30">
    <property type="match status" value="1"/>
</dbReference>
<dbReference type="Pfam" id="PF04997">
    <property type="entry name" value="RNA_pol_Rpb1_1"/>
    <property type="match status" value="1"/>
</dbReference>
<dbReference type="InterPro" id="IPR012754">
    <property type="entry name" value="DNA-dir_RpoC_beta_prime_bact"/>
</dbReference>
<feature type="region of interest" description="Disordered" evidence="10">
    <location>
        <begin position="1384"/>
        <end position="1412"/>
    </location>
</feature>
<dbReference type="Pfam" id="PF00623">
    <property type="entry name" value="RNA_pol_Rpb1_2"/>
    <property type="match status" value="1"/>
</dbReference>
<evidence type="ECO:0000256" key="1">
    <source>
        <dbReference type="ARBA" id="ARBA00004026"/>
    </source>
</evidence>
<evidence type="ECO:0000256" key="6">
    <source>
        <dbReference type="ARBA" id="ARBA00022723"/>
    </source>
</evidence>
<evidence type="ECO:0000313" key="13">
    <source>
        <dbReference type="Proteomes" id="UP001174909"/>
    </source>
</evidence>
<dbReference type="Proteomes" id="UP001174909">
    <property type="component" value="Unassembled WGS sequence"/>
</dbReference>
<protein>
    <recommendedName>
        <fullName evidence="9">DNA-directed RNA polymerase subunit</fullName>
        <ecNumber evidence="9">2.7.7.6</ecNumber>
    </recommendedName>
</protein>
<dbReference type="Gene3D" id="1.10.40.90">
    <property type="match status" value="1"/>
</dbReference>
<evidence type="ECO:0000256" key="2">
    <source>
        <dbReference type="ARBA" id="ARBA00006460"/>
    </source>
</evidence>
<dbReference type="InterPro" id="IPR045867">
    <property type="entry name" value="DNA-dir_RpoC_beta_prime"/>
</dbReference>
<dbReference type="Gene3D" id="2.40.50.100">
    <property type="match status" value="3"/>
</dbReference>
<dbReference type="Gene3D" id="1.10.1790.20">
    <property type="match status" value="1"/>
</dbReference>
<reference evidence="12" key="1">
    <citation type="submission" date="2023-03" db="EMBL/GenBank/DDBJ databases">
        <authorList>
            <person name="Steffen K."/>
            <person name="Cardenas P."/>
        </authorList>
    </citation>
    <scope>NUCLEOTIDE SEQUENCE</scope>
</reference>
<feature type="domain" description="RNA polymerase N-terminal" evidence="11">
    <location>
        <begin position="256"/>
        <end position="535"/>
    </location>
</feature>
<comment type="similarity">
    <text evidence="2 9">Belongs to the RNA polymerase beta' chain family.</text>
</comment>
<keyword evidence="7 9" id="KW-0804">Transcription</keyword>
<keyword evidence="6" id="KW-0479">Metal-binding</keyword>
<dbReference type="HAMAP" id="MF_01322">
    <property type="entry name" value="RNApol_bact_RpoC"/>
    <property type="match status" value="1"/>
</dbReference>
<dbReference type="EMBL" id="CASHTH010001064">
    <property type="protein sequence ID" value="CAI8010771.1"/>
    <property type="molecule type" value="Genomic_DNA"/>
</dbReference>
<dbReference type="SMART" id="SM00663">
    <property type="entry name" value="RPOLA_N"/>
    <property type="match status" value="1"/>
</dbReference>
<keyword evidence="5 9" id="KW-0548">Nucleotidyltransferase</keyword>
<dbReference type="InterPro" id="IPR007081">
    <property type="entry name" value="RNA_pol_Rpb1_5"/>
</dbReference>
<dbReference type="InterPro" id="IPR000722">
    <property type="entry name" value="RNA_pol_asu"/>
</dbReference>
<dbReference type="InterPro" id="IPR007080">
    <property type="entry name" value="RNA_pol_Rpb1_1"/>
</dbReference>